<dbReference type="GO" id="GO:0032259">
    <property type="term" value="P:methylation"/>
    <property type="evidence" value="ECO:0007669"/>
    <property type="project" value="UniProtKB-KW"/>
</dbReference>
<keyword evidence="1" id="KW-0808">Transferase</keyword>
<dbReference type="SUPFAM" id="SSF53335">
    <property type="entry name" value="S-adenosyl-L-methionine-dependent methyltransferases"/>
    <property type="match status" value="1"/>
</dbReference>
<dbReference type="Gene3D" id="3.40.50.150">
    <property type="entry name" value="Vaccinia Virus protein VP39"/>
    <property type="match status" value="1"/>
</dbReference>
<protein>
    <submittedName>
        <fullName evidence="1">Methyltransferase domain-containing protein</fullName>
    </submittedName>
</protein>
<comment type="caution">
    <text evidence="1">The sequence shown here is derived from an EMBL/GenBank/DDBJ whole genome shotgun (WGS) entry which is preliminary data.</text>
</comment>
<dbReference type="InterPro" id="IPR029063">
    <property type="entry name" value="SAM-dependent_MTases_sf"/>
</dbReference>
<dbReference type="PANTHER" id="PTHR44068">
    <property type="entry name" value="ZGC:194242"/>
    <property type="match status" value="1"/>
</dbReference>
<dbReference type="Pfam" id="PF13489">
    <property type="entry name" value="Methyltransf_23"/>
    <property type="match status" value="1"/>
</dbReference>
<dbReference type="AlphaFoldDB" id="A0A6L5Z569"/>
<dbReference type="CDD" id="cd02440">
    <property type="entry name" value="AdoMet_MTases"/>
    <property type="match status" value="1"/>
</dbReference>
<dbReference type="PANTHER" id="PTHR44068:SF11">
    <property type="entry name" value="GERANYL DIPHOSPHATE 2-C-METHYLTRANSFERASE"/>
    <property type="match status" value="1"/>
</dbReference>
<reference evidence="1 2" key="1">
    <citation type="submission" date="2019-10" db="EMBL/GenBank/DDBJ databases">
        <title>Cognatihalovulum marinum gen. nov. sp. nov., a new member of the family Rhodobacteraceae isolated from deep seawater of the Northwest Indian Ocean.</title>
        <authorList>
            <person name="Ruan C."/>
            <person name="Wang J."/>
            <person name="Zheng X."/>
            <person name="Song L."/>
            <person name="Zhu Y."/>
            <person name="Huang Y."/>
            <person name="Lu Z."/>
            <person name="Du W."/>
            <person name="Huang L."/>
            <person name="Dai X."/>
        </authorList>
    </citation>
    <scope>NUCLEOTIDE SEQUENCE [LARGE SCALE GENOMIC DNA]</scope>
    <source>
        <strain evidence="1 2">2CG4</strain>
    </source>
</reference>
<accession>A0A6L5Z569</accession>
<sequence length="266" mass="29633">MGHIRQYTNMLPQPVRFGLRRLAFRGSALTCPLCGNGISGLKPHGGGHQVLDRRQVVGGMRREDDRCPVCHGCDRTRMMMLYLERHAGAGQTPLKVLHVAPDYGLYLWLKRQSQVHYTGSDIDAKRYRHIENMHSADLTAAPFADASFDVVICSHVLEHIPDDAKAMREILRILKPGGQALLLVPLATDGEGTEEEPGIDDPAEQERRFGQWDHVRIYGRDDFLARMRAAGFGVTAYDPFADAPDRAEALHLNPLEILPVGRRPGG</sequence>
<evidence type="ECO:0000313" key="2">
    <source>
        <dbReference type="Proteomes" id="UP000474957"/>
    </source>
</evidence>
<dbReference type="InterPro" id="IPR050447">
    <property type="entry name" value="Erg6_SMT_methyltransf"/>
</dbReference>
<organism evidence="1 2">
    <name type="scientific">Halovulum marinum</name>
    <dbReference type="NCBI Taxonomy" id="2662447"/>
    <lineage>
        <taxon>Bacteria</taxon>
        <taxon>Pseudomonadati</taxon>
        <taxon>Pseudomonadota</taxon>
        <taxon>Alphaproteobacteria</taxon>
        <taxon>Rhodobacterales</taxon>
        <taxon>Paracoccaceae</taxon>
        <taxon>Halovulum</taxon>
    </lineage>
</organism>
<dbReference type="EMBL" id="WIND01000024">
    <property type="protein sequence ID" value="MSU91721.1"/>
    <property type="molecule type" value="Genomic_DNA"/>
</dbReference>
<keyword evidence="2" id="KW-1185">Reference proteome</keyword>
<proteinExistence type="predicted"/>
<dbReference type="RefSeq" id="WP_154449152.1">
    <property type="nucleotide sequence ID" value="NZ_WIND01000024.1"/>
</dbReference>
<keyword evidence="1" id="KW-0489">Methyltransferase</keyword>
<evidence type="ECO:0000313" key="1">
    <source>
        <dbReference type="EMBL" id="MSU91721.1"/>
    </source>
</evidence>
<dbReference type="GO" id="GO:0008168">
    <property type="term" value="F:methyltransferase activity"/>
    <property type="evidence" value="ECO:0007669"/>
    <property type="project" value="UniProtKB-KW"/>
</dbReference>
<gene>
    <name evidence="1" type="ORF">GE300_19260</name>
</gene>
<name>A0A6L5Z569_9RHOB</name>
<dbReference type="Proteomes" id="UP000474957">
    <property type="component" value="Unassembled WGS sequence"/>
</dbReference>